<dbReference type="GO" id="GO:0009341">
    <property type="term" value="C:beta-galactosidase complex"/>
    <property type="evidence" value="ECO:0007669"/>
    <property type="project" value="InterPro"/>
</dbReference>
<dbReference type="EMBL" id="SCKW01000037">
    <property type="protein sequence ID" value="RWZ78078.1"/>
    <property type="molecule type" value="Genomic_DNA"/>
</dbReference>
<keyword evidence="1" id="KW-0378">Hydrolase</keyword>
<evidence type="ECO:0000313" key="4">
    <source>
        <dbReference type="EMBL" id="RWZ78078.1"/>
    </source>
</evidence>
<dbReference type="GO" id="GO:0004565">
    <property type="term" value="F:beta-galactosidase activity"/>
    <property type="evidence" value="ECO:0007669"/>
    <property type="project" value="InterPro"/>
</dbReference>
<keyword evidence="5" id="KW-1185">Reference proteome</keyword>
<sequence length="365" mass="42888">MSRFIKTNRIKKSRKLWRERLHRLGRRLASRWIRWPAAVLLALFLISTATAVLNPVLFPPIKNYNFGVSFSKERSEQLGLDWRANYLALLDDLKIRRFRLMSYWSSHEPVRGQMDFSDLDWMMDQAAARGAQVSLAIGLRQPRWPECFQPAWAANLSGNAWKQALYAYIEAVVKRYEKHPALQSWQLENEAVNNWFGVCPPPDRQRLVEEFNLVRGISKKPIWMSLSDQHGLPLGQPVPDAYGFSIYRVVYNDKLIPGYTWYPTPLWYHRLRAVLIKLLHPKAKLFVHELQLEPWGPVDVSRLSAAEQNRTMSYDQIHFNTTFARQVGFQDIYAWGGEWWYWRKVKSGDNAVWEAVRREIEASRN</sequence>
<dbReference type="InterPro" id="IPR017853">
    <property type="entry name" value="GH"/>
</dbReference>
<organism evidence="4 5">
    <name type="scientific">Candidatus Chaera renei</name>
    <dbReference type="NCBI Taxonomy" id="2506947"/>
    <lineage>
        <taxon>Bacteria</taxon>
        <taxon>Candidatus Saccharimonadota</taxon>
        <taxon>Candidatus Saccharimonadia</taxon>
        <taxon>Candidatus Saccharimonadales</taxon>
        <taxon>Candidatus Saccharimonadaceae</taxon>
        <taxon>Candidatus Chaera</taxon>
    </lineage>
</organism>
<dbReference type="GO" id="GO:0005975">
    <property type="term" value="P:carbohydrate metabolic process"/>
    <property type="evidence" value="ECO:0007669"/>
    <property type="project" value="InterPro"/>
</dbReference>
<dbReference type="SUPFAM" id="SSF51445">
    <property type="entry name" value="(Trans)glycosidases"/>
    <property type="match status" value="1"/>
</dbReference>
<evidence type="ECO:0000256" key="1">
    <source>
        <dbReference type="ARBA" id="ARBA00022801"/>
    </source>
</evidence>
<evidence type="ECO:0000313" key="5">
    <source>
        <dbReference type="Proteomes" id="UP000289269"/>
    </source>
</evidence>
<reference evidence="4" key="1">
    <citation type="submission" date="2019-01" db="EMBL/GenBank/DDBJ databases">
        <title>Genomic signatures and co-occurrence patterns of the ultra-small Saccharimodia (Patescibacteria phylum) suggest a symbiotic lifestyle.</title>
        <authorList>
            <person name="Lemos L."/>
            <person name="Medeiros J."/>
            <person name="Andreote F."/>
            <person name="Fernandes G."/>
            <person name="Varani A."/>
            <person name="Oliveira G."/>
            <person name="Pylro V."/>
        </authorList>
    </citation>
    <scope>NUCLEOTIDE SEQUENCE [LARGE SCALE GENOMIC DNA]</scope>
    <source>
        <strain evidence="4">AMD01</strain>
    </source>
</reference>
<comment type="caution">
    <text evidence="4">The sequence shown here is derived from an EMBL/GenBank/DDBJ whole genome shotgun (WGS) entry which is preliminary data.</text>
</comment>
<gene>
    <name evidence="4" type="ORF">EOT04_03040</name>
</gene>
<name>A0A4Q0AHN2_9BACT</name>
<evidence type="ECO:0000256" key="2">
    <source>
        <dbReference type="ARBA" id="ARBA00023295"/>
    </source>
</evidence>
<dbReference type="AlphaFoldDB" id="A0A4Q0AHN2"/>
<proteinExistence type="predicted"/>
<evidence type="ECO:0000259" key="3">
    <source>
        <dbReference type="Pfam" id="PF02449"/>
    </source>
</evidence>
<protein>
    <recommendedName>
        <fullName evidence="3">Glycoside hydrolase family 42 N-terminal domain-containing protein</fullName>
    </recommendedName>
</protein>
<accession>A0A4Q0AHN2</accession>
<dbReference type="Pfam" id="PF02449">
    <property type="entry name" value="Glyco_hydro_42"/>
    <property type="match status" value="1"/>
</dbReference>
<dbReference type="Proteomes" id="UP000289269">
    <property type="component" value="Unassembled WGS sequence"/>
</dbReference>
<feature type="domain" description="Glycoside hydrolase family 42 N-terminal" evidence="3">
    <location>
        <begin position="102"/>
        <end position="192"/>
    </location>
</feature>
<dbReference type="InterPro" id="IPR013529">
    <property type="entry name" value="Glyco_hydro_42_N"/>
</dbReference>
<keyword evidence="2" id="KW-0326">Glycosidase</keyword>
<dbReference type="Gene3D" id="3.20.20.80">
    <property type="entry name" value="Glycosidases"/>
    <property type="match status" value="1"/>
</dbReference>